<evidence type="ECO:0000256" key="4">
    <source>
        <dbReference type="ARBA" id="ARBA00023004"/>
    </source>
</evidence>
<evidence type="ECO:0000313" key="10">
    <source>
        <dbReference type="EMBL" id="HIW11362.1"/>
    </source>
</evidence>
<dbReference type="Gene3D" id="3.30.413.10">
    <property type="entry name" value="Sulfite Reductase Hemoprotein, domain 1"/>
    <property type="match status" value="1"/>
</dbReference>
<dbReference type="EC" id="1.17.7.3" evidence="7"/>
<proteinExistence type="inferred from homology"/>
<protein>
    <recommendedName>
        <fullName evidence="7">4-hydroxy-3-methylbut-2-en-1-yl diphosphate synthase (flavodoxin)</fullName>
        <ecNumber evidence="7">1.17.7.3</ecNumber>
    </recommendedName>
    <alternativeName>
        <fullName evidence="7">1-hydroxy-2-methyl-2-(E)-butenyl 4-diphosphate synthase</fullName>
    </alternativeName>
</protein>
<dbReference type="AlphaFoldDB" id="A0A9D1QDU5"/>
<feature type="domain" description="IspG TIM-barrel" evidence="8">
    <location>
        <begin position="18"/>
        <end position="286"/>
    </location>
</feature>
<feature type="binding site" evidence="7">
    <location>
        <position position="548"/>
    </location>
    <ligand>
        <name>[4Fe-4S] cluster</name>
        <dbReference type="ChEBI" id="CHEBI:49883"/>
    </ligand>
</feature>
<dbReference type="HAMAP" id="MF_00159">
    <property type="entry name" value="IspG"/>
    <property type="match status" value="1"/>
</dbReference>
<keyword evidence="5 7" id="KW-0411">Iron-sulfur</keyword>
<evidence type="ECO:0000259" key="8">
    <source>
        <dbReference type="Pfam" id="PF04551"/>
    </source>
</evidence>
<dbReference type="NCBIfam" id="TIGR00612">
    <property type="entry name" value="ispG_gcpE"/>
    <property type="match status" value="1"/>
</dbReference>
<feature type="binding site" evidence="7">
    <location>
        <position position="517"/>
    </location>
    <ligand>
        <name>[4Fe-4S] cluster</name>
        <dbReference type="ChEBI" id="CHEBI:49883"/>
    </ligand>
</feature>
<dbReference type="GO" id="GO:0046429">
    <property type="term" value="F:4-hydroxy-3-methylbut-2-en-1-yl diphosphate synthase activity (ferredoxin)"/>
    <property type="evidence" value="ECO:0007669"/>
    <property type="project" value="UniProtKB-UniRule"/>
</dbReference>
<dbReference type="InterPro" id="IPR017178">
    <property type="entry name" value="IspG_atypical"/>
</dbReference>
<evidence type="ECO:0000259" key="9">
    <source>
        <dbReference type="Pfam" id="PF26540"/>
    </source>
</evidence>
<dbReference type="PANTHER" id="PTHR30454:SF0">
    <property type="entry name" value="4-HYDROXY-3-METHYLBUT-2-EN-1-YL DIPHOSPHATE SYNTHASE (FERREDOXIN), CHLOROPLASTIC"/>
    <property type="match status" value="1"/>
</dbReference>
<comment type="caution">
    <text evidence="10">The sequence shown here is derived from an EMBL/GenBank/DDBJ whole genome shotgun (WGS) entry which is preliminary data.</text>
</comment>
<comment type="function">
    <text evidence="7">Converts 2C-methyl-D-erythritol 2,4-cyclodiphosphate (ME-2,4cPP) into 1-hydroxy-2-methyl-2-(E)-butenyl 4-diphosphate.</text>
</comment>
<feature type="domain" description="IspG C-terminal" evidence="9">
    <location>
        <begin position="510"/>
        <end position="598"/>
    </location>
</feature>
<keyword evidence="4 7" id="KW-0408">Iron</keyword>
<evidence type="ECO:0000313" key="11">
    <source>
        <dbReference type="Proteomes" id="UP000823926"/>
    </source>
</evidence>
<comment type="similarity">
    <text evidence="7">Belongs to the IspG family.</text>
</comment>
<dbReference type="InterPro" id="IPR011005">
    <property type="entry name" value="Dihydropteroate_synth-like_sf"/>
</dbReference>
<accession>A0A9D1QDU5</accession>
<gene>
    <name evidence="7 10" type="primary">ispG</name>
    <name evidence="10" type="ORF">H9888_07695</name>
</gene>
<feature type="binding site" evidence="7">
    <location>
        <position position="514"/>
    </location>
    <ligand>
        <name>[4Fe-4S] cluster</name>
        <dbReference type="ChEBI" id="CHEBI:49883"/>
    </ligand>
</feature>
<keyword evidence="1 7" id="KW-0004">4Fe-4S</keyword>
<dbReference type="InterPro" id="IPR058579">
    <property type="entry name" value="IspG_C"/>
</dbReference>
<keyword evidence="2 7" id="KW-0479">Metal-binding</keyword>
<dbReference type="Pfam" id="PF26540">
    <property type="entry name" value="GcpE_C"/>
    <property type="match status" value="1"/>
</dbReference>
<evidence type="ECO:0000256" key="7">
    <source>
        <dbReference type="HAMAP-Rule" id="MF_00159"/>
    </source>
</evidence>
<comment type="cofactor">
    <cofactor evidence="7">
        <name>[4Fe-4S] cluster</name>
        <dbReference type="ChEBI" id="CHEBI:49883"/>
    </cofactor>
    <text evidence="7">Binds 1 [4Fe-4S] cluster.</text>
</comment>
<evidence type="ECO:0000256" key="2">
    <source>
        <dbReference type="ARBA" id="ARBA00022723"/>
    </source>
</evidence>
<dbReference type="PIRSF" id="PIRSF037336">
    <property type="entry name" value="IspG_like"/>
    <property type="match status" value="1"/>
</dbReference>
<dbReference type="GO" id="GO:0019288">
    <property type="term" value="P:isopentenyl diphosphate biosynthetic process, methylerythritol 4-phosphate pathway"/>
    <property type="evidence" value="ECO:0007669"/>
    <property type="project" value="UniProtKB-UniRule"/>
</dbReference>
<dbReference type="InterPro" id="IPR004588">
    <property type="entry name" value="IspG_bac-typ"/>
</dbReference>
<evidence type="ECO:0000256" key="1">
    <source>
        <dbReference type="ARBA" id="ARBA00022485"/>
    </source>
</evidence>
<dbReference type="EMBL" id="DXHL01000034">
    <property type="protein sequence ID" value="HIW11362.1"/>
    <property type="molecule type" value="Genomic_DNA"/>
</dbReference>
<keyword evidence="3 7" id="KW-0560">Oxidoreductase</keyword>
<dbReference type="PANTHER" id="PTHR30454">
    <property type="entry name" value="4-HYDROXY-3-METHYLBUT-2-EN-1-YL DIPHOSPHATE SYNTHASE"/>
    <property type="match status" value="1"/>
</dbReference>
<evidence type="ECO:0000256" key="5">
    <source>
        <dbReference type="ARBA" id="ARBA00023014"/>
    </source>
</evidence>
<evidence type="ECO:0000256" key="3">
    <source>
        <dbReference type="ARBA" id="ARBA00023002"/>
    </source>
</evidence>
<dbReference type="Pfam" id="PF04551">
    <property type="entry name" value="GcpE"/>
    <property type="match status" value="1"/>
</dbReference>
<dbReference type="Proteomes" id="UP000823926">
    <property type="component" value="Unassembled WGS sequence"/>
</dbReference>
<comment type="pathway">
    <text evidence="7">Isoprenoid biosynthesis; isopentenyl diphosphate biosynthesis via DXP pathway; isopentenyl diphosphate from 1-deoxy-D-xylulose 5-phosphate: step 5/6.</text>
</comment>
<dbReference type="SUPFAM" id="SSF56014">
    <property type="entry name" value="Nitrite and sulphite reductase 4Fe-4S domain-like"/>
    <property type="match status" value="1"/>
</dbReference>
<reference evidence="10" key="2">
    <citation type="submission" date="2021-04" db="EMBL/GenBank/DDBJ databases">
        <authorList>
            <person name="Gilroy R."/>
        </authorList>
    </citation>
    <scope>NUCLEOTIDE SEQUENCE</scope>
    <source>
        <strain evidence="10">ChiBcec15-1070</strain>
    </source>
</reference>
<dbReference type="GO" id="GO:0051539">
    <property type="term" value="F:4 iron, 4 sulfur cluster binding"/>
    <property type="evidence" value="ECO:0007669"/>
    <property type="project" value="UniProtKB-UniRule"/>
</dbReference>
<comment type="catalytic activity">
    <reaction evidence="7">
        <text>(2E)-4-hydroxy-3-methylbut-2-enyl diphosphate + oxidized [flavodoxin] + H2O + 2 H(+) = 2-C-methyl-D-erythritol 2,4-cyclic diphosphate + reduced [flavodoxin]</text>
        <dbReference type="Rhea" id="RHEA:43604"/>
        <dbReference type="Rhea" id="RHEA-COMP:10622"/>
        <dbReference type="Rhea" id="RHEA-COMP:10623"/>
        <dbReference type="ChEBI" id="CHEBI:15377"/>
        <dbReference type="ChEBI" id="CHEBI:15378"/>
        <dbReference type="ChEBI" id="CHEBI:57618"/>
        <dbReference type="ChEBI" id="CHEBI:58210"/>
        <dbReference type="ChEBI" id="CHEBI:58483"/>
        <dbReference type="ChEBI" id="CHEBI:128753"/>
        <dbReference type="EC" id="1.17.7.3"/>
    </reaction>
</comment>
<dbReference type="InterPro" id="IPR045854">
    <property type="entry name" value="NO2/SO3_Rdtase_4Fe4S_sf"/>
</dbReference>
<dbReference type="GO" id="GO:0141197">
    <property type="term" value="F:4-hydroxy-3-methylbut-2-enyl-diphosphate synthase activity (flavodoxin)"/>
    <property type="evidence" value="ECO:0007669"/>
    <property type="project" value="UniProtKB-EC"/>
</dbReference>
<keyword evidence="6 7" id="KW-0414">Isoprene biosynthesis</keyword>
<dbReference type="Gene3D" id="3.20.20.20">
    <property type="entry name" value="Dihydropteroate synthase-like"/>
    <property type="match status" value="1"/>
</dbReference>
<reference evidence="10" key="1">
    <citation type="journal article" date="2021" name="PeerJ">
        <title>Extensive microbial diversity within the chicken gut microbiome revealed by metagenomics and culture.</title>
        <authorList>
            <person name="Gilroy R."/>
            <person name="Ravi A."/>
            <person name="Getino M."/>
            <person name="Pursley I."/>
            <person name="Horton D.L."/>
            <person name="Alikhan N.F."/>
            <person name="Baker D."/>
            <person name="Gharbi K."/>
            <person name="Hall N."/>
            <person name="Watson M."/>
            <person name="Adriaenssens E.M."/>
            <person name="Foster-Nyarko E."/>
            <person name="Jarju S."/>
            <person name="Secka A."/>
            <person name="Antonio M."/>
            <person name="Oren A."/>
            <person name="Chaudhuri R.R."/>
            <person name="La Ragione R."/>
            <person name="Hildebrand F."/>
            <person name="Pallen M.J."/>
        </authorList>
    </citation>
    <scope>NUCLEOTIDE SEQUENCE</scope>
    <source>
        <strain evidence="10">ChiBcec15-1070</strain>
    </source>
</reference>
<evidence type="ECO:0000256" key="6">
    <source>
        <dbReference type="ARBA" id="ARBA00023229"/>
    </source>
</evidence>
<dbReference type="InterPro" id="IPR058578">
    <property type="entry name" value="IspG_TIM"/>
</dbReference>
<dbReference type="GO" id="GO:0005506">
    <property type="term" value="F:iron ion binding"/>
    <property type="evidence" value="ECO:0007669"/>
    <property type="project" value="InterPro"/>
</dbReference>
<feature type="binding site" evidence="7">
    <location>
        <position position="555"/>
    </location>
    <ligand>
        <name>[4Fe-4S] cluster</name>
        <dbReference type="ChEBI" id="CHEBI:49883"/>
    </ligand>
</feature>
<name>A0A9D1QDU5_9BACT</name>
<dbReference type="FunFam" id="3.20.20.20:FF:000005">
    <property type="entry name" value="4-hydroxy-3-methylbut-2-en-1-yl diphosphate synthase (flavodoxin)"/>
    <property type="match status" value="1"/>
</dbReference>
<dbReference type="GO" id="GO:0016114">
    <property type="term" value="P:terpenoid biosynthetic process"/>
    <property type="evidence" value="ECO:0007669"/>
    <property type="project" value="InterPro"/>
</dbReference>
<organism evidence="10 11">
    <name type="scientific">Candidatus Rikenella faecigallinarum</name>
    <dbReference type="NCBI Taxonomy" id="2838745"/>
    <lineage>
        <taxon>Bacteria</taxon>
        <taxon>Pseudomonadati</taxon>
        <taxon>Bacteroidota</taxon>
        <taxon>Bacteroidia</taxon>
        <taxon>Bacteroidales</taxon>
        <taxon>Rikenellaceae</taxon>
        <taxon>Rikenella</taxon>
    </lineage>
</organism>
<sequence length="603" mass="66992">MKRYCPNLFSYSRRRTLPIRIGSHLVLGGDAPIVIQSMTTTNTADVEASAKQVMRIAAAGADMVRLTAPGRTEAERLLTIRRRIEERECYVPLVADIHFNPQVALIAAQYVSKVRINPGNFIDRRATFQQVDYTDAEYAAELERLRVQLTALIEVCKYYNTVIRIGVNHGSLSDRIMSRYGDTTDGMVESAMEFLRVCRAEGYDRVVISMKSSNPRVMVEAYRKLVVAMDAEGMNYPLHLGVTEAGEGEDGRIRSAVGIGALLADGIGDTIRVSLTEPPENEIAPARILADYFTGRELHHYIPVDDEPIPYDPYAYARRTTTRVAWRGMAIGGDAAPIVVGDRSAGADCSPDDFTVVTPHQAMRGVDGGVGWIVCTLEHLTYEFLEWLESHPERILVLVSENLHWVGEMRACFVQLMRHGLKNPVVMSRCYAEQSLERLQLYAAADFGALLIDGFGDGIWIVNEAYETVYDEDERGNLVQTERDVTPDFDLTGLSFSILQAARARISKTEIISCPGCGRTLFELQSVARAVKERFGAYPGLKIAVMGCIVNGPGEMADADFGYVGSGGGRVTLYKGKEVVERNIPQEEALERLEQLIHEHLRK</sequence>